<name>A0A382WI56_9ZZZZ</name>
<gene>
    <name evidence="1" type="ORF">METZ01_LOCUS411327</name>
</gene>
<organism evidence="1">
    <name type="scientific">marine metagenome</name>
    <dbReference type="NCBI Taxonomy" id="408172"/>
    <lineage>
        <taxon>unclassified sequences</taxon>
        <taxon>metagenomes</taxon>
        <taxon>ecological metagenomes</taxon>
    </lineage>
</organism>
<feature type="non-terminal residue" evidence="1">
    <location>
        <position position="65"/>
    </location>
</feature>
<dbReference type="GO" id="GO:0015977">
    <property type="term" value="P:carbon fixation"/>
    <property type="evidence" value="ECO:0007669"/>
    <property type="project" value="InterPro"/>
</dbReference>
<reference evidence="1" key="1">
    <citation type="submission" date="2018-05" db="EMBL/GenBank/DDBJ databases">
        <authorList>
            <person name="Lanie J.A."/>
            <person name="Ng W.-L."/>
            <person name="Kazmierczak K.M."/>
            <person name="Andrzejewski T.M."/>
            <person name="Davidsen T.M."/>
            <person name="Wayne K.J."/>
            <person name="Tettelin H."/>
            <person name="Glass J.I."/>
            <person name="Rusch D."/>
            <person name="Podicherti R."/>
            <person name="Tsui H.-C.T."/>
            <person name="Winkler M.E."/>
        </authorList>
    </citation>
    <scope>NUCLEOTIDE SEQUENCE</scope>
</reference>
<evidence type="ECO:0000313" key="1">
    <source>
        <dbReference type="EMBL" id="SVD58473.1"/>
    </source>
</evidence>
<dbReference type="GO" id="GO:0008964">
    <property type="term" value="F:phosphoenolpyruvate carboxylase activity"/>
    <property type="evidence" value="ECO:0007669"/>
    <property type="project" value="InterPro"/>
</dbReference>
<dbReference type="InterPro" id="IPR021135">
    <property type="entry name" value="PEP_COase"/>
</dbReference>
<accession>A0A382WI56</accession>
<dbReference type="GO" id="GO:0006099">
    <property type="term" value="P:tricarboxylic acid cycle"/>
    <property type="evidence" value="ECO:0007669"/>
    <property type="project" value="InterPro"/>
</dbReference>
<protein>
    <submittedName>
        <fullName evidence="1">Uncharacterized protein</fullName>
    </submittedName>
</protein>
<sequence length="65" mass="7428">MTKKIELSSTIHLLGEILGNVIKEQEGLSIFNKIERIRSLSKSSRGRNKKIIKESFNKLKSEISK</sequence>
<proteinExistence type="predicted"/>
<dbReference type="AlphaFoldDB" id="A0A382WI56"/>
<dbReference type="EMBL" id="UINC01160050">
    <property type="protein sequence ID" value="SVD58473.1"/>
    <property type="molecule type" value="Genomic_DNA"/>
</dbReference>
<dbReference type="Pfam" id="PF00311">
    <property type="entry name" value="PEPcase"/>
    <property type="match status" value="1"/>
</dbReference>